<accession>A0ABP8XYG6</accession>
<reference evidence="3" key="1">
    <citation type="journal article" date="2019" name="Int. J. Syst. Evol. Microbiol.">
        <title>The Global Catalogue of Microorganisms (GCM) 10K type strain sequencing project: providing services to taxonomists for standard genome sequencing and annotation.</title>
        <authorList>
            <consortium name="The Broad Institute Genomics Platform"/>
            <consortium name="The Broad Institute Genome Sequencing Center for Infectious Disease"/>
            <person name="Wu L."/>
            <person name="Ma J."/>
        </authorList>
    </citation>
    <scope>NUCLEOTIDE SEQUENCE [LARGE SCALE GENOMIC DNA]</scope>
    <source>
        <strain evidence="3">JCM 18531</strain>
    </source>
</reference>
<dbReference type="CDD" id="cd07067">
    <property type="entry name" value="HP_PGM_like"/>
    <property type="match status" value="1"/>
</dbReference>
<feature type="region of interest" description="Disordered" evidence="1">
    <location>
        <begin position="1"/>
        <end position="22"/>
    </location>
</feature>
<dbReference type="SUPFAM" id="SSF53254">
    <property type="entry name" value="Phosphoglycerate mutase-like"/>
    <property type="match status" value="1"/>
</dbReference>
<dbReference type="Proteomes" id="UP001499974">
    <property type="component" value="Unassembled WGS sequence"/>
</dbReference>
<evidence type="ECO:0000313" key="2">
    <source>
        <dbReference type="EMBL" id="GAA4716850.1"/>
    </source>
</evidence>
<keyword evidence="3" id="KW-1185">Reference proteome</keyword>
<gene>
    <name evidence="2" type="ORF">GCM10023349_40850</name>
</gene>
<comment type="caution">
    <text evidence="2">The sequence shown here is derived from an EMBL/GenBank/DDBJ whole genome shotgun (WGS) entry which is preliminary data.</text>
</comment>
<dbReference type="Gene3D" id="3.40.50.1240">
    <property type="entry name" value="Phosphoglycerate mutase-like"/>
    <property type="match status" value="1"/>
</dbReference>
<name>A0ABP8XYG6_9ACTN</name>
<dbReference type="Pfam" id="PF00300">
    <property type="entry name" value="His_Phos_1"/>
    <property type="match status" value="1"/>
</dbReference>
<evidence type="ECO:0000256" key="1">
    <source>
        <dbReference type="SAM" id="MobiDB-lite"/>
    </source>
</evidence>
<dbReference type="InterPro" id="IPR029033">
    <property type="entry name" value="His_PPase_superfam"/>
</dbReference>
<protein>
    <submittedName>
        <fullName evidence="2">Histidine phosphatase family protein</fullName>
    </submittedName>
</protein>
<organism evidence="2 3">
    <name type="scientific">Nocardioides conyzicola</name>
    <dbReference type="NCBI Taxonomy" id="1651781"/>
    <lineage>
        <taxon>Bacteria</taxon>
        <taxon>Bacillati</taxon>
        <taxon>Actinomycetota</taxon>
        <taxon>Actinomycetes</taxon>
        <taxon>Propionibacteriales</taxon>
        <taxon>Nocardioidaceae</taxon>
        <taxon>Nocardioides</taxon>
    </lineage>
</organism>
<dbReference type="InterPro" id="IPR013078">
    <property type="entry name" value="His_Pase_superF_clade-1"/>
</dbReference>
<proteinExistence type="predicted"/>
<evidence type="ECO:0000313" key="3">
    <source>
        <dbReference type="Proteomes" id="UP001499974"/>
    </source>
</evidence>
<dbReference type="EMBL" id="BAABKM010000004">
    <property type="protein sequence ID" value="GAA4716850.1"/>
    <property type="molecule type" value="Genomic_DNA"/>
</dbReference>
<sequence>MRHAKAEQDGPTDFERPLADRGRRDAVEAGSWLSAQGVEPAHALVSAALRTQQTWEAVASGAGWSLAPDLDRGLYAAGPETALDLVRLVPDAVTSLVVIGHNPTVGVLAQVLDDGSGDAAVAASMAGDFPTCAVAVFSYDGAWADLGEGTARLEAFHVGRA</sequence>